<comment type="caution">
    <text evidence="2">The sequence shown here is derived from an EMBL/GenBank/DDBJ whole genome shotgun (WGS) entry which is preliminary data.</text>
</comment>
<dbReference type="Pfam" id="PF00583">
    <property type="entry name" value="Acetyltransf_1"/>
    <property type="match status" value="1"/>
</dbReference>
<proteinExistence type="predicted"/>
<keyword evidence="2" id="KW-0012">Acyltransferase</keyword>
<dbReference type="CDD" id="cd04301">
    <property type="entry name" value="NAT_SF"/>
    <property type="match status" value="1"/>
</dbReference>
<keyword evidence="2" id="KW-0808">Transferase</keyword>
<feature type="domain" description="N-acetyltransferase" evidence="1">
    <location>
        <begin position="3"/>
        <end position="155"/>
    </location>
</feature>
<dbReference type="EMBL" id="JAJVCN010000004">
    <property type="protein sequence ID" value="MCE7010555.1"/>
    <property type="molecule type" value="Genomic_DNA"/>
</dbReference>
<gene>
    <name evidence="2" type="ORF">LWC34_48300</name>
</gene>
<dbReference type="SUPFAM" id="SSF55729">
    <property type="entry name" value="Acyl-CoA N-acyltransferases (Nat)"/>
    <property type="match status" value="1"/>
</dbReference>
<accession>A0ABS8ZU94</accession>
<dbReference type="PROSITE" id="PS51186">
    <property type="entry name" value="GNAT"/>
    <property type="match status" value="1"/>
</dbReference>
<evidence type="ECO:0000313" key="2">
    <source>
        <dbReference type="EMBL" id="MCE7010555.1"/>
    </source>
</evidence>
<evidence type="ECO:0000259" key="1">
    <source>
        <dbReference type="PROSITE" id="PS51186"/>
    </source>
</evidence>
<protein>
    <submittedName>
        <fullName evidence="2">GNAT family N-acetyltransferase</fullName>
        <ecNumber evidence="2">2.3.1.-</ecNumber>
    </submittedName>
</protein>
<dbReference type="GO" id="GO:0016746">
    <property type="term" value="F:acyltransferase activity"/>
    <property type="evidence" value="ECO:0007669"/>
    <property type="project" value="UniProtKB-KW"/>
</dbReference>
<dbReference type="EC" id="2.3.1.-" evidence="2"/>
<dbReference type="Proteomes" id="UP001521150">
    <property type="component" value="Unassembled WGS sequence"/>
</dbReference>
<name>A0ABS8ZU94_9PSEU</name>
<dbReference type="InterPro" id="IPR000182">
    <property type="entry name" value="GNAT_dom"/>
</dbReference>
<keyword evidence="3" id="KW-1185">Reference proteome</keyword>
<dbReference type="InterPro" id="IPR016181">
    <property type="entry name" value="Acyl_CoA_acyltransferase"/>
</dbReference>
<dbReference type="Gene3D" id="3.40.630.30">
    <property type="match status" value="1"/>
</dbReference>
<reference evidence="2 3" key="1">
    <citation type="submission" date="2021-12" db="EMBL/GenBank/DDBJ databases">
        <title>Genome sequence of Kibdelosporangium philippinense ATCC 49844.</title>
        <authorList>
            <person name="Fedorov E.A."/>
            <person name="Omeragic M."/>
            <person name="Shalygina K.F."/>
            <person name="Maclea K.S."/>
        </authorList>
    </citation>
    <scope>NUCLEOTIDE SEQUENCE [LARGE SCALE GENOMIC DNA]</scope>
    <source>
        <strain evidence="2 3">ATCC 49844</strain>
    </source>
</reference>
<sequence length="155" mass="17919">MTVELTPVAEPDKPVLANLVQLYLYDFSEIRDDLKLSPHGTFIYRYLDTYFTEPDREAYFIMADAELAGFAMVRSDVDDDGSWNVAEFFVARQYRRRGVATEAARSLFALHPGEWTLTFDHANKPAVVFWRSVATEPYIEIGLPDDRTRLRFLVE</sequence>
<organism evidence="2 3">
    <name type="scientific">Kibdelosporangium philippinense</name>
    <dbReference type="NCBI Taxonomy" id="211113"/>
    <lineage>
        <taxon>Bacteria</taxon>
        <taxon>Bacillati</taxon>
        <taxon>Actinomycetota</taxon>
        <taxon>Actinomycetes</taxon>
        <taxon>Pseudonocardiales</taxon>
        <taxon>Pseudonocardiaceae</taxon>
        <taxon>Kibdelosporangium</taxon>
    </lineage>
</organism>
<dbReference type="RefSeq" id="WP_233732539.1">
    <property type="nucleotide sequence ID" value="NZ_JAJVCN010000004.1"/>
</dbReference>
<evidence type="ECO:0000313" key="3">
    <source>
        <dbReference type="Proteomes" id="UP001521150"/>
    </source>
</evidence>